<reference evidence="3 4" key="2">
    <citation type="submission" date="2018-11" db="EMBL/GenBank/DDBJ databases">
        <authorList>
            <consortium name="Pathogen Informatics"/>
        </authorList>
    </citation>
    <scope>NUCLEOTIDE SEQUENCE [LARGE SCALE GENOMIC DNA]</scope>
</reference>
<evidence type="ECO:0000313" key="4">
    <source>
        <dbReference type="Proteomes" id="UP000271098"/>
    </source>
</evidence>
<proteinExistence type="predicted"/>
<protein>
    <submittedName>
        <fullName evidence="5">TMF_TATA_bd domain-containing protein</fullName>
    </submittedName>
</protein>
<evidence type="ECO:0000256" key="1">
    <source>
        <dbReference type="SAM" id="Coils"/>
    </source>
</evidence>
<feature type="coiled-coil region" evidence="1">
    <location>
        <begin position="148"/>
        <end position="262"/>
    </location>
</feature>
<feature type="compositionally biased region" description="Low complexity" evidence="2">
    <location>
        <begin position="343"/>
        <end position="356"/>
    </location>
</feature>
<sequence length="377" mass="41642">MIFSNEIEAVKRKLSILTAERDSTRKELEKSVREAPSKAALVDLQKKLENSEAERLKQSTKFEQLRQIARQYKHKSQTLEKELETAQAQKDEKSAADDSAAEIARLKQELVAAHAEIEKQKQQKTLPRTGWPTEAMTGTTQSKTAPLLHTQLKQVEELNLQNKDLSNKVEELTKKCGDLEGKLSESEMKLVELKQENDTKEELRFRLNSITSMLTKKEQEVGRLTEELENAKLLHSELIEKISSLEAALEESRKELANIRAAASAVIKPVRSLQSNAVSQSSSGVAIQARQPQHDVISGSGDGTNVITSSVASGDAAVPPQPIASQIHAPGSTFSRKRVYEASSDQSSSVEVGSDVLQSSKRHRGSPMEQVCSLLLI</sequence>
<evidence type="ECO:0000313" key="3">
    <source>
        <dbReference type="EMBL" id="VDN25505.1"/>
    </source>
</evidence>
<keyword evidence="1" id="KW-0175">Coiled coil</keyword>
<evidence type="ECO:0000256" key="2">
    <source>
        <dbReference type="SAM" id="MobiDB-lite"/>
    </source>
</evidence>
<feature type="region of interest" description="Disordered" evidence="2">
    <location>
        <begin position="73"/>
        <end position="99"/>
    </location>
</feature>
<accession>A0A183E2I2</accession>
<reference evidence="5" key="1">
    <citation type="submission" date="2016-06" db="UniProtKB">
        <authorList>
            <consortium name="WormBaseParasite"/>
        </authorList>
    </citation>
    <scope>IDENTIFICATION</scope>
</reference>
<name>A0A183E2I2_9BILA</name>
<dbReference type="EMBL" id="UYRT01082115">
    <property type="protein sequence ID" value="VDN25505.1"/>
    <property type="molecule type" value="Genomic_DNA"/>
</dbReference>
<feature type="compositionally biased region" description="Basic and acidic residues" evidence="2">
    <location>
        <begin position="77"/>
        <end position="96"/>
    </location>
</feature>
<dbReference type="WBParaSite" id="GPUH_0001519301-mRNA-1">
    <property type="protein sequence ID" value="GPUH_0001519301-mRNA-1"/>
    <property type="gene ID" value="GPUH_0001519301"/>
</dbReference>
<organism evidence="5">
    <name type="scientific">Gongylonema pulchrum</name>
    <dbReference type="NCBI Taxonomy" id="637853"/>
    <lineage>
        <taxon>Eukaryota</taxon>
        <taxon>Metazoa</taxon>
        <taxon>Ecdysozoa</taxon>
        <taxon>Nematoda</taxon>
        <taxon>Chromadorea</taxon>
        <taxon>Rhabditida</taxon>
        <taxon>Spirurina</taxon>
        <taxon>Spiruromorpha</taxon>
        <taxon>Spiruroidea</taxon>
        <taxon>Gongylonematidae</taxon>
        <taxon>Gongylonema</taxon>
    </lineage>
</organism>
<gene>
    <name evidence="3" type="ORF">GPUH_LOCUS15173</name>
</gene>
<feature type="region of interest" description="Disordered" evidence="2">
    <location>
        <begin position="118"/>
        <end position="142"/>
    </location>
</feature>
<dbReference type="OrthoDB" id="5849780at2759"/>
<feature type="region of interest" description="Disordered" evidence="2">
    <location>
        <begin position="336"/>
        <end position="364"/>
    </location>
</feature>
<dbReference type="Proteomes" id="UP000271098">
    <property type="component" value="Unassembled WGS sequence"/>
</dbReference>
<evidence type="ECO:0000313" key="5">
    <source>
        <dbReference type="WBParaSite" id="GPUH_0001519301-mRNA-1"/>
    </source>
</evidence>
<dbReference type="AlphaFoldDB" id="A0A183E2I2"/>
<dbReference type="Gene3D" id="1.10.287.1490">
    <property type="match status" value="1"/>
</dbReference>
<keyword evidence="4" id="KW-1185">Reference proteome</keyword>